<feature type="non-terminal residue" evidence="1">
    <location>
        <position position="80"/>
    </location>
</feature>
<reference evidence="1 2" key="1">
    <citation type="submission" date="2018-06" db="EMBL/GenBank/DDBJ databases">
        <title>Carbapenemase-producing Acinetobacter spp. from environmental sources in an hospital from French Polynesia.</title>
        <authorList>
            <person name="Bonnin R.A."/>
            <person name="Levy M."/>
            <person name="Cuzon G."/>
            <person name="Dortet L."/>
            <person name="Naas T."/>
        </authorList>
    </citation>
    <scope>NUCLEOTIDE SEQUENCE [LARGE SCALE GENOMIC DNA]</scope>
    <source>
        <strain evidence="1 2">R10</strain>
    </source>
</reference>
<dbReference type="EMBL" id="QKWF01000061">
    <property type="protein sequence ID" value="PZM17963.1"/>
    <property type="molecule type" value="Genomic_DNA"/>
</dbReference>
<evidence type="ECO:0000313" key="2">
    <source>
        <dbReference type="Proteomes" id="UP000248662"/>
    </source>
</evidence>
<organism evidence="1 2">
    <name type="scientific">Acinetobacter baumannii</name>
    <dbReference type="NCBI Taxonomy" id="470"/>
    <lineage>
        <taxon>Bacteria</taxon>
        <taxon>Pseudomonadati</taxon>
        <taxon>Pseudomonadota</taxon>
        <taxon>Gammaproteobacteria</taxon>
        <taxon>Moraxellales</taxon>
        <taxon>Moraxellaceae</taxon>
        <taxon>Acinetobacter</taxon>
        <taxon>Acinetobacter calcoaceticus/baumannii complex</taxon>
    </lineage>
</organism>
<comment type="caution">
    <text evidence="1">The sequence shown here is derived from an EMBL/GenBank/DDBJ whole genome shotgun (WGS) entry which is preliminary data.</text>
</comment>
<protein>
    <submittedName>
        <fullName evidence="1">Diguanylate phosphodiesterase</fullName>
    </submittedName>
</protein>
<accession>A0A3F3MUA9</accession>
<sequence length="80" mass="9425">MRNSLLSKRLKRTEIRLLIIDDNQLRYNQILNLLSGNDYQVNALLLDDLKSFEKQLNTSWDVIIFGRAYDLKIEQTLSLV</sequence>
<proteinExistence type="predicted"/>
<evidence type="ECO:0000313" key="1">
    <source>
        <dbReference type="EMBL" id="PZM17963.1"/>
    </source>
</evidence>
<name>A0A3F3MUA9_ACIBA</name>
<dbReference type="Proteomes" id="UP000248662">
    <property type="component" value="Unassembled WGS sequence"/>
</dbReference>
<gene>
    <name evidence="1" type="ORF">DOL94_06620</name>
</gene>
<dbReference type="AlphaFoldDB" id="A0A3F3MUA9"/>